<accession>A0AA86JLG0</accession>
<evidence type="ECO:0000313" key="3">
    <source>
        <dbReference type="Proteomes" id="UP001329151"/>
    </source>
</evidence>
<feature type="compositionally biased region" description="Basic residues" evidence="1">
    <location>
        <begin position="31"/>
        <end position="43"/>
    </location>
</feature>
<name>A0AA86JLG0_9BURK</name>
<feature type="compositionally biased region" description="Low complexity" evidence="1">
    <location>
        <begin position="16"/>
        <end position="25"/>
    </location>
</feature>
<dbReference type="KEGG" id="lto:RGQ30_22830"/>
<reference evidence="2 3" key="1">
    <citation type="submission" date="2023-10" db="EMBL/GenBank/DDBJ databases">
        <title>Complete Genome Sequence of Limnobacter thiooxidans CS-K2T, Isolated from freshwater lake sediments in Bavaria, Germany.</title>
        <authorList>
            <person name="Naruki M."/>
            <person name="Watanabe A."/>
            <person name="Warashina T."/>
            <person name="Morita T."/>
            <person name="Arakawa K."/>
        </authorList>
    </citation>
    <scope>NUCLEOTIDE SEQUENCE [LARGE SCALE GENOMIC DNA]</scope>
    <source>
        <strain evidence="2 3">CS-K2</strain>
    </source>
</reference>
<sequence length="54" mass="6217">MAQQGTQTVGKIDRVGTQGQRQGGQADKSQQAHRKQSRQKRMQKPWQGRLPMWL</sequence>
<proteinExistence type="predicted"/>
<organism evidence="2 3">
    <name type="scientific">Limnobacter thiooxidans</name>
    <dbReference type="NCBI Taxonomy" id="131080"/>
    <lineage>
        <taxon>Bacteria</taxon>
        <taxon>Pseudomonadati</taxon>
        <taxon>Pseudomonadota</taxon>
        <taxon>Betaproteobacteria</taxon>
        <taxon>Burkholderiales</taxon>
        <taxon>Burkholderiaceae</taxon>
        <taxon>Limnobacter</taxon>
    </lineage>
</organism>
<keyword evidence="3" id="KW-1185">Reference proteome</keyword>
<feature type="region of interest" description="Disordered" evidence="1">
    <location>
        <begin position="1"/>
        <end position="54"/>
    </location>
</feature>
<gene>
    <name evidence="2" type="ORF">RGQ30_22830</name>
</gene>
<dbReference type="Proteomes" id="UP001329151">
    <property type="component" value="Chromosome"/>
</dbReference>
<dbReference type="EMBL" id="AP028947">
    <property type="protein sequence ID" value="BET26782.1"/>
    <property type="molecule type" value="Genomic_DNA"/>
</dbReference>
<evidence type="ECO:0000256" key="1">
    <source>
        <dbReference type="SAM" id="MobiDB-lite"/>
    </source>
</evidence>
<protein>
    <submittedName>
        <fullName evidence="2">Uncharacterized protein</fullName>
    </submittedName>
</protein>
<dbReference type="AlphaFoldDB" id="A0AA86JLG0"/>
<evidence type="ECO:0000313" key="2">
    <source>
        <dbReference type="EMBL" id="BET26782.1"/>
    </source>
</evidence>